<gene>
    <name evidence="1" type="ORF">SAY87_004727</name>
</gene>
<dbReference type="PANTHER" id="PTHR33831:SF4">
    <property type="entry name" value="GPI-ANCHORED PROTEIN"/>
    <property type="match status" value="1"/>
</dbReference>
<dbReference type="PANTHER" id="PTHR33831">
    <property type="entry name" value="GPI-ANCHORED PROTEIN"/>
    <property type="match status" value="1"/>
</dbReference>
<sequence>MDTFDGQICHYHYCGGFYAHIGIWSGYFPGDWKKCYKMFFFLVLVSGCLLRSLPSDLVFDNSSGFSFICDLTDNIAAPWPTSSSMQSLSLCAPEMSLPALPSSETAKNPGSRRVGIERFVPFFSFFVLSALLLY</sequence>
<comment type="caution">
    <text evidence="1">The sequence shown here is derived from an EMBL/GenBank/DDBJ whole genome shotgun (WGS) entry which is preliminary data.</text>
</comment>
<organism evidence="1 2">
    <name type="scientific">Trapa incisa</name>
    <dbReference type="NCBI Taxonomy" id="236973"/>
    <lineage>
        <taxon>Eukaryota</taxon>
        <taxon>Viridiplantae</taxon>
        <taxon>Streptophyta</taxon>
        <taxon>Embryophyta</taxon>
        <taxon>Tracheophyta</taxon>
        <taxon>Spermatophyta</taxon>
        <taxon>Magnoliopsida</taxon>
        <taxon>eudicotyledons</taxon>
        <taxon>Gunneridae</taxon>
        <taxon>Pentapetalae</taxon>
        <taxon>rosids</taxon>
        <taxon>malvids</taxon>
        <taxon>Myrtales</taxon>
        <taxon>Lythraceae</taxon>
        <taxon>Trapa</taxon>
    </lineage>
</organism>
<accession>A0AAN7JPA6</accession>
<reference evidence="1 2" key="1">
    <citation type="journal article" date="2023" name="Hortic Res">
        <title>Pangenome of water caltrop reveals structural variations and asymmetric subgenome divergence after allopolyploidization.</title>
        <authorList>
            <person name="Zhang X."/>
            <person name="Chen Y."/>
            <person name="Wang L."/>
            <person name="Yuan Y."/>
            <person name="Fang M."/>
            <person name="Shi L."/>
            <person name="Lu R."/>
            <person name="Comes H.P."/>
            <person name="Ma Y."/>
            <person name="Chen Y."/>
            <person name="Huang G."/>
            <person name="Zhou Y."/>
            <person name="Zheng Z."/>
            <person name="Qiu Y."/>
        </authorList>
    </citation>
    <scope>NUCLEOTIDE SEQUENCE [LARGE SCALE GENOMIC DNA]</scope>
    <source>
        <tissue evidence="1">Roots</tissue>
    </source>
</reference>
<dbReference type="InterPro" id="IPR040336">
    <property type="entry name" value="At1g61900-like"/>
</dbReference>
<evidence type="ECO:0000313" key="1">
    <source>
        <dbReference type="EMBL" id="KAK4751245.1"/>
    </source>
</evidence>
<dbReference type="Proteomes" id="UP001345219">
    <property type="component" value="Chromosome 4"/>
</dbReference>
<dbReference type="GO" id="GO:0005886">
    <property type="term" value="C:plasma membrane"/>
    <property type="evidence" value="ECO:0007669"/>
    <property type="project" value="TreeGrafter"/>
</dbReference>
<evidence type="ECO:0000313" key="2">
    <source>
        <dbReference type="Proteomes" id="UP001345219"/>
    </source>
</evidence>
<dbReference type="AlphaFoldDB" id="A0AAN7JPA6"/>
<proteinExistence type="predicted"/>
<name>A0AAN7JPA6_9MYRT</name>
<protein>
    <submittedName>
        <fullName evidence="1">Uncharacterized protein</fullName>
    </submittedName>
</protein>
<dbReference type="EMBL" id="JAXIOK010000017">
    <property type="protein sequence ID" value="KAK4751245.1"/>
    <property type="molecule type" value="Genomic_DNA"/>
</dbReference>
<keyword evidence="2" id="KW-1185">Reference proteome</keyword>